<dbReference type="AlphaFoldDB" id="A0A3N1PP74"/>
<dbReference type="GO" id="GO:0008772">
    <property type="term" value="F:[isocitrate dehydrogenase (NADP+)] kinase activity"/>
    <property type="evidence" value="ECO:0007669"/>
    <property type="project" value="UniProtKB-UniRule"/>
</dbReference>
<evidence type="ECO:0000256" key="6">
    <source>
        <dbReference type="ARBA" id="ARBA00022741"/>
    </source>
</evidence>
<dbReference type="InterPro" id="IPR046854">
    <property type="entry name" value="AceK_regulatory"/>
</dbReference>
<organism evidence="14 15">
    <name type="scientific">Gallaecimonas pentaromativorans</name>
    <dbReference type="NCBI Taxonomy" id="584787"/>
    <lineage>
        <taxon>Bacteria</taxon>
        <taxon>Pseudomonadati</taxon>
        <taxon>Pseudomonadota</taxon>
        <taxon>Gammaproteobacteria</taxon>
        <taxon>Enterobacterales</taxon>
        <taxon>Gallaecimonadaceae</taxon>
        <taxon>Gallaecimonas</taxon>
    </lineage>
</organism>
<reference evidence="14 15" key="1">
    <citation type="submission" date="2018-11" db="EMBL/GenBank/DDBJ databases">
        <title>Genomic Encyclopedia of Type Strains, Phase IV (KMG-IV): sequencing the most valuable type-strain genomes for metagenomic binning, comparative biology and taxonomic classification.</title>
        <authorList>
            <person name="Goeker M."/>
        </authorList>
    </citation>
    <scope>NUCLEOTIDE SEQUENCE [LARGE SCALE GENOMIC DNA]</scope>
    <source>
        <strain evidence="14 15">DSM 21945</strain>
    </source>
</reference>
<dbReference type="PIRSF" id="PIRSF000719">
    <property type="entry name" value="AceK"/>
    <property type="match status" value="1"/>
</dbReference>
<accession>A0A3N1PP74</accession>
<evidence type="ECO:0000256" key="8">
    <source>
        <dbReference type="ARBA" id="ARBA00022801"/>
    </source>
</evidence>
<dbReference type="Pfam" id="PF06315">
    <property type="entry name" value="AceK_kinase"/>
    <property type="match status" value="1"/>
</dbReference>
<evidence type="ECO:0000256" key="3">
    <source>
        <dbReference type="ARBA" id="ARBA00022527"/>
    </source>
</evidence>
<evidence type="ECO:0000256" key="7">
    <source>
        <dbReference type="ARBA" id="ARBA00022777"/>
    </source>
</evidence>
<proteinExistence type="inferred from homology"/>
<keyword evidence="2 11" id="KW-0963">Cytoplasm</keyword>
<comment type="caution">
    <text evidence="14">The sequence shown here is derived from an EMBL/GenBank/DDBJ whole genome shotgun (WGS) entry which is preliminary data.</text>
</comment>
<evidence type="ECO:0000259" key="13">
    <source>
        <dbReference type="Pfam" id="PF20423"/>
    </source>
</evidence>
<sequence length="542" mass="61490">MNPISHTFGAYWQDFLHLTGKASLCFAEADWQGLQQLSRARFERHDDIVGQLVASLNGSLLDWPALKTDFVESLKDHPARELALTFFNSVYARLQPGMPRPFNGRELAKVATRPYLRLPMQGNLTDVMQRVLESASLPLPIRYLANQATKLAQALKPALNPHDYPLHLDLLTEPFYRNKGCYLVGCLNTDQMAVPFAIAFLQKDGALKVDALLLQRDHLSVLFGFARSDFLSLSPAPSAQIAFLETLMPHKPHSELYNALGYYKHGKTLLVTELEDALARKGRFITAPGIPGLVMMVFTLEGQDLVFKVIRDQFGDSKKVTPQQVVERYHLVQRHDRVGRMADTQEFIDLRLPLAHFDQAPLQELLATCAGRARIEGDMLHLSHCFTERRMTPMNLALKERSGECKAILREYGHALKDIATAGIFPGDMLFKNFGVTRHGRVIFYDYDELCPLGDVTFRAIPKSEYEQDMLSAEPWYPVNEGDVFPEEFRHFLCARQDAAEVLGQEFAELFTPDFWLKAQENAKKGQLEDFFPYPQALRFPG</sequence>
<dbReference type="STRING" id="584787.GCA_001247655_00113"/>
<feature type="domain" description="Isocitrate dehydrogenase kinase/phosphatase (AceK) kinase" evidence="12">
    <location>
        <begin position="283"/>
        <end position="536"/>
    </location>
</feature>
<dbReference type="EC" id="2.7.11.5" evidence="11"/>
<evidence type="ECO:0000256" key="10">
    <source>
        <dbReference type="ARBA" id="ARBA00022912"/>
    </source>
</evidence>
<dbReference type="EC" id="3.1.3.-" evidence="11"/>
<comment type="catalytic activity">
    <reaction evidence="11">
        <text>L-seryl-[isocitrate dehydrogenase] + ATP = O-phospho-L-seryl-[isocitrate dehydrogenase] + ADP + H(+)</text>
        <dbReference type="Rhea" id="RHEA:43540"/>
        <dbReference type="Rhea" id="RHEA-COMP:10605"/>
        <dbReference type="Rhea" id="RHEA-COMP:10606"/>
        <dbReference type="ChEBI" id="CHEBI:15378"/>
        <dbReference type="ChEBI" id="CHEBI:29999"/>
        <dbReference type="ChEBI" id="CHEBI:30616"/>
        <dbReference type="ChEBI" id="CHEBI:83421"/>
        <dbReference type="ChEBI" id="CHEBI:456216"/>
        <dbReference type="EC" id="2.7.11.5"/>
    </reaction>
</comment>
<dbReference type="EMBL" id="RJUL01000003">
    <property type="protein sequence ID" value="ROQ28700.1"/>
    <property type="molecule type" value="Genomic_DNA"/>
</dbReference>
<dbReference type="InterPro" id="IPR046855">
    <property type="entry name" value="AceK_kinase"/>
</dbReference>
<dbReference type="GO" id="GO:0016208">
    <property type="term" value="F:AMP binding"/>
    <property type="evidence" value="ECO:0007669"/>
    <property type="project" value="TreeGrafter"/>
</dbReference>
<dbReference type="HAMAP" id="MF_00747">
    <property type="entry name" value="AceK"/>
    <property type="match status" value="1"/>
</dbReference>
<keyword evidence="5 11" id="KW-0808">Transferase</keyword>
<protein>
    <recommendedName>
        <fullName evidence="11">Isocitrate dehydrogenase kinase/phosphatase</fullName>
        <shortName evidence="11">IDH kinase/phosphatase</shortName>
        <shortName evidence="11">IDHK/P</shortName>
        <ecNumber evidence="11">2.7.11.5</ecNumber>
        <ecNumber evidence="11">3.1.3.-</ecNumber>
    </recommendedName>
</protein>
<comment type="function">
    <text evidence="11">Bifunctional enzyme which can phosphorylate or dephosphorylate isocitrate dehydrogenase (IDH) on a specific serine residue. This is a regulatory mechanism which enables bacteria to bypass the Krebs cycle via the glyoxylate shunt in response to the source of carbon. When bacteria are grown on glucose, IDH is fully active and unphosphorylated, but when grown on acetate or ethanol, the activity of IDH declines drastically concomitant with its phosphorylation.</text>
</comment>
<keyword evidence="3 11" id="KW-0723">Serine/threonine-protein kinase</keyword>
<dbReference type="GO" id="GO:0005524">
    <property type="term" value="F:ATP binding"/>
    <property type="evidence" value="ECO:0007669"/>
    <property type="project" value="UniProtKB-UniRule"/>
</dbReference>
<dbReference type="NCBIfam" id="NF002804">
    <property type="entry name" value="PRK02946.1"/>
    <property type="match status" value="1"/>
</dbReference>
<keyword evidence="7 11" id="KW-0418">Kinase</keyword>
<dbReference type="GO" id="GO:0006097">
    <property type="term" value="P:glyoxylate cycle"/>
    <property type="evidence" value="ECO:0007669"/>
    <property type="project" value="UniProtKB-UniRule"/>
</dbReference>
<evidence type="ECO:0000259" key="12">
    <source>
        <dbReference type="Pfam" id="PF06315"/>
    </source>
</evidence>
<feature type="binding site" evidence="11">
    <location>
        <position position="308"/>
    </location>
    <ligand>
        <name>ATP</name>
        <dbReference type="ChEBI" id="CHEBI:30616"/>
    </ligand>
</feature>
<keyword evidence="6 11" id="KW-0547">Nucleotide-binding</keyword>
<keyword evidence="9 11" id="KW-0067">ATP-binding</keyword>
<feature type="domain" description="Isocitrate dehydrogenase kinase/phosphatase (AceK) regulatory" evidence="13">
    <location>
        <begin position="4"/>
        <end position="274"/>
    </location>
</feature>
<evidence type="ECO:0000256" key="4">
    <source>
        <dbReference type="ARBA" id="ARBA00022532"/>
    </source>
</evidence>
<keyword evidence="10 11" id="KW-0904">Protein phosphatase</keyword>
<name>A0A3N1PP74_9GAMM</name>
<keyword evidence="8 11" id="KW-0378">Hydrolase</keyword>
<evidence type="ECO:0000256" key="9">
    <source>
        <dbReference type="ARBA" id="ARBA00022840"/>
    </source>
</evidence>
<evidence type="ECO:0000256" key="1">
    <source>
        <dbReference type="ARBA" id="ARBA00022435"/>
    </source>
</evidence>
<keyword evidence="4 11" id="KW-0816">Tricarboxylic acid cycle</keyword>
<dbReference type="GO" id="GO:0006006">
    <property type="term" value="P:glucose metabolic process"/>
    <property type="evidence" value="ECO:0007669"/>
    <property type="project" value="InterPro"/>
</dbReference>
<dbReference type="GO" id="GO:0005737">
    <property type="term" value="C:cytoplasm"/>
    <property type="evidence" value="ECO:0007669"/>
    <property type="project" value="UniProtKB-SubCell"/>
</dbReference>
<dbReference type="GO" id="GO:0006099">
    <property type="term" value="P:tricarboxylic acid cycle"/>
    <property type="evidence" value="ECO:0007669"/>
    <property type="project" value="UniProtKB-UniRule"/>
</dbReference>
<evidence type="ECO:0000256" key="5">
    <source>
        <dbReference type="ARBA" id="ARBA00022679"/>
    </source>
</evidence>
<dbReference type="GO" id="GO:0004674">
    <property type="term" value="F:protein serine/threonine kinase activity"/>
    <property type="evidence" value="ECO:0007669"/>
    <property type="project" value="UniProtKB-KW"/>
</dbReference>
<evidence type="ECO:0000313" key="14">
    <source>
        <dbReference type="EMBL" id="ROQ28700.1"/>
    </source>
</evidence>
<dbReference type="PANTHER" id="PTHR39559">
    <property type="match status" value="1"/>
</dbReference>
<gene>
    <name evidence="11" type="primary">aceK</name>
    <name evidence="14" type="ORF">EDC28_103293</name>
</gene>
<comment type="similarity">
    <text evidence="11">Belongs to the AceK family.</text>
</comment>
<dbReference type="Pfam" id="PF20423">
    <property type="entry name" value="AceK_regulatory"/>
    <property type="match status" value="1"/>
</dbReference>
<comment type="subcellular location">
    <subcellularLocation>
        <location evidence="11">Cytoplasm</location>
    </subcellularLocation>
</comment>
<dbReference type="InterPro" id="IPR010452">
    <property type="entry name" value="Isocitrate_DH_AceK"/>
</dbReference>
<evidence type="ECO:0000313" key="15">
    <source>
        <dbReference type="Proteomes" id="UP000268033"/>
    </source>
</evidence>
<evidence type="ECO:0000256" key="11">
    <source>
        <dbReference type="HAMAP-Rule" id="MF_00747"/>
    </source>
</evidence>
<keyword evidence="15" id="KW-1185">Reference proteome</keyword>
<feature type="binding site" evidence="11">
    <location>
        <begin position="287"/>
        <end position="293"/>
    </location>
    <ligand>
        <name>ATP</name>
        <dbReference type="ChEBI" id="CHEBI:30616"/>
    </ligand>
</feature>
<dbReference type="PANTHER" id="PTHR39559:SF1">
    <property type="entry name" value="ISOCITRATE DEHYDROGENASE KINASE_PHOSPHATASE"/>
    <property type="match status" value="1"/>
</dbReference>
<dbReference type="RefSeq" id="WP_170164053.1">
    <property type="nucleotide sequence ID" value="NZ_RJUL01000003.1"/>
</dbReference>
<dbReference type="Proteomes" id="UP000268033">
    <property type="component" value="Unassembled WGS sequence"/>
</dbReference>
<feature type="active site" evidence="11">
    <location>
        <position position="343"/>
    </location>
</feature>
<keyword evidence="1 11" id="KW-0329">Glyoxylate bypass</keyword>
<dbReference type="GO" id="GO:0004721">
    <property type="term" value="F:phosphoprotein phosphatase activity"/>
    <property type="evidence" value="ECO:0007669"/>
    <property type="project" value="UniProtKB-KW"/>
</dbReference>
<evidence type="ECO:0000256" key="2">
    <source>
        <dbReference type="ARBA" id="ARBA00022490"/>
    </source>
</evidence>